<dbReference type="InterPro" id="IPR036188">
    <property type="entry name" value="FAD/NAD-bd_sf"/>
</dbReference>
<evidence type="ECO:0000259" key="6">
    <source>
        <dbReference type="Pfam" id="PF00890"/>
    </source>
</evidence>
<dbReference type="STRING" id="35752.SAMN05421541_101466"/>
<name>A0A1I2A289_9ACTN</name>
<dbReference type="Gene3D" id="3.50.50.60">
    <property type="entry name" value="FAD/NAD(P)-binding domain"/>
    <property type="match status" value="3"/>
</dbReference>
<proteinExistence type="predicted"/>
<dbReference type="InterPro" id="IPR003953">
    <property type="entry name" value="FAD-dep_OxRdtase_2_FAD-bd"/>
</dbReference>
<evidence type="ECO:0000256" key="5">
    <source>
        <dbReference type="SAM" id="MobiDB-lite"/>
    </source>
</evidence>
<protein>
    <submittedName>
        <fullName evidence="7">FAD binding domain-containing protein</fullName>
    </submittedName>
</protein>
<dbReference type="Pfam" id="PF00890">
    <property type="entry name" value="FAD_binding_2"/>
    <property type="match status" value="2"/>
</dbReference>
<sequence length="688" mass="70290">MDVVVVGFGAAGACAAIEAAESGADVLVIDRFTGGGATAISGGVVYAGGGTRQQRAAGVDDTPAAMYEYLRHEVRDAVSPATLRRFCDESAGMLAWLEDHGVPFDASLCPYKTSYPTDRHYLYQSGSEHAHPSPAPRGHRTHAPGTSGGTLHTRLAAAAAARRVRFLPQSRAVTLLVATPPDPRSGTATPPALSRPPSGSPHSQPPSAGPPGSHPPVPPAAAEPPGVSSGRPAGLSEGAGGSSADRPRVVGVVCRTLGGAPAWARVAHRWLHRWSVKPGVYVPRAGRALHRMVAGIEQRYGRELEIRADAVVLAAGGFVFDREMMREHAPGHRGLRLGTPGDDGSGIRLGTSVGAGTRHLDRVTLWRFLTPPSALLGGLLVDRDGRRVGDESRYGAAIGDAVRACPGGKAWLVVDADVLREARRQLASQTLWFQRWQSRWLFAARRTSARTLAELARRAGIDEAALAGTVAANNAAALAHRAGIDEAAAADNAAALAHRAGIDEAAVAADNAAALARRAGIDEAAVAADNAAALARRAGIDEAGKPMELVRPLVTAPFSLIDVSLRAAPAPMLTLGGLTVDEETGLALTPAGAPIPGLYAAGRTAVGICSASYVSGLSLADCVFSGRRAGRHAATADSAAAAAAVVASAGSVVGVASDSAAPAAAVVASAGSVVGAASESGEEHDRRD</sequence>
<evidence type="ECO:0000313" key="7">
    <source>
        <dbReference type="EMBL" id="SFE38095.1"/>
    </source>
</evidence>
<feature type="compositionally biased region" description="Pro residues" evidence="5">
    <location>
        <begin position="203"/>
        <end position="222"/>
    </location>
</feature>
<evidence type="ECO:0000256" key="4">
    <source>
        <dbReference type="ARBA" id="ARBA00023002"/>
    </source>
</evidence>
<evidence type="ECO:0000256" key="1">
    <source>
        <dbReference type="ARBA" id="ARBA00001974"/>
    </source>
</evidence>
<organism evidence="7 8">
    <name type="scientific">Actinoplanes philippinensis</name>
    <dbReference type="NCBI Taxonomy" id="35752"/>
    <lineage>
        <taxon>Bacteria</taxon>
        <taxon>Bacillati</taxon>
        <taxon>Actinomycetota</taxon>
        <taxon>Actinomycetes</taxon>
        <taxon>Micromonosporales</taxon>
        <taxon>Micromonosporaceae</taxon>
        <taxon>Actinoplanes</taxon>
    </lineage>
</organism>
<dbReference type="InterPro" id="IPR050315">
    <property type="entry name" value="FAD-oxidoreductase_2"/>
</dbReference>
<dbReference type="Gene3D" id="3.90.700.10">
    <property type="entry name" value="Succinate dehydrogenase/fumarate reductase flavoprotein, catalytic domain"/>
    <property type="match status" value="1"/>
</dbReference>
<gene>
    <name evidence="7" type="ORF">SAMN05421541_101466</name>
</gene>
<dbReference type="Proteomes" id="UP000199645">
    <property type="component" value="Unassembled WGS sequence"/>
</dbReference>
<dbReference type="OrthoDB" id="9813348at2"/>
<feature type="domain" description="FAD-dependent oxidoreductase 2 FAD-binding" evidence="6">
    <location>
        <begin position="299"/>
        <end position="608"/>
    </location>
</feature>
<keyword evidence="8" id="KW-1185">Reference proteome</keyword>
<comment type="cofactor">
    <cofactor evidence="1">
        <name>FAD</name>
        <dbReference type="ChEBI" id="CHEBI:57692"/>
    </cofactor>
</comment>
<dbReference type="PANTHER" id="PTHR43400:SF10">
    <property type="entry name" value="3-OXOSTEROID 1-DEHYDROGENASE"/>
    <property type="match status" value="1"/>
</dbReference>
<dbReference type="GO" id="GO:0033765">
    <property type="term" value="F:steroid dehydrogenase activity, acting on the CH-CH group of donors"/>
    <property type="evidence" value="ECO:0007669"/>
    <property type="project" value="UniProtKB-ARBA"/>
</dbReference>
<feature type="domain" description="FAD-dependent oxidoreductase 2 FAD-binding" evidence="6">
    <location>
        <begin position="2"/>
        <end position="178"/>
    </location>
</feature>
<feature type="region of interest" description="Disordered" evidence="5">
    <location>
        <begin position="175"/>
        <end position="246"/>
    </location>
</feature>
<evidence type="ECO:0000313" key="8">
    <source>
        <dbReference type="Proteomes" id="UP000199645"/>
    </source>
</evidence>
<reference evidence="7 8" key="1">
    <citation type="submission" date="2016-10" db="EMBL/GenBank/DDBJ databases">
        <authorList>
            <person name="de Groot N.N."/>
        </authorList>
    </citation>
    <scope>NUCLEOTIDE SEQUENCE [LARGE SCALE GENOMIC DNA]</scope>
    <source>
        <strain evidence="7 8">DSM 43019</strain>
    </source>
</reference>
<evidence type="ECO:0000256" key="3">
    <source>
        <dbReference type="ARBA" id="ARBA00022827"/>
    </source>
</evidence>
<dbReference type="InterPro" id="IPR027477">
    <property type="entry name" value="Succ_DH/fumarate_Rdtase_cat_sf"/>
</dbReference>
<accession>A0A1I2A289</accession>
<keyword evidence="3" id="KW-0274">FAD</keyword>
<keyword evidence="2" id="KW-0285">Flavoprotein</keyword>
<dbReference type="AlphaFoldDB" id="A0A1I2A289"/>
<keyword evidence="4" id="KW-0560">Oxidoreductase</keyword>
<dbReference type="SUPFAM" id="SSF51905">
    <property type="entry name" value="FAD/NAD(P)-binding domain"/>
    <property type="match status" value="1"/>
</dbReference>
<dbReference type="EMBL" id="FONV01000001">
    <property type="protein sequence ID" value="SFE38095.1"/>
    <property type="molecule type" value="Genomic_DNA"/>
</dbReference>
<feature type="region of interest" description="Disordered" evidence="5">
    <location>
        <begin position="124"/>
        <end position="150"/>
    </location>
</feature>
<evidence type="ECO:0000256" key="2">
    <source>
        <dbReference type="ARBA" id="ARBA00022630"/>
    </source>
</evidence>
<dbReference type="GO" id="GO:0008202">
    <property type="term" value="P:steroid metabolic process"/>
    <property type="evidence" value="ECO:0007669"/>
    <property type="project" value="UniProtKB-ARBA"/>
</dbReference>
<dbReference type="PANTHER" id="PTHR43400">
    <property type="entry name" value="FUMARATE REDUCTASE"/>
    <property type="match status" value="1"/>
</dbReference>
<dbReference type="SUPFAM" id="SSF56425">
    <property type="entry name" value="Succinate dehydrogenase/fumarate reductase flavoprotein, catalytic domain"/>
    <property type="match status" value="1"/>
</dbReference>